<evidence type="ECO:0000313" key="16">
    <source>
        <dbReference type="EMBL" id="ORE22369.1"/>
    </source>
</evidence>
<dbReference type="GO" id="GO:0016020">
    <property type="term" value="C:membrane"/>
    <property type="evidence" value="ECO:0007669"/>
    <property type="project" value="UniProtKB-SubCell"/>
</dbReference>
<evidence type="ECO:0000256" key="14">
    <source>
        <dbReference type="SAM" id="Phobius"/>
    </source>
</evidence>
<comment type="similarity">
    <text evidence="2">Belongs to the EBP family.</text>
</comment>
<evidence type="ECO:0000256" key="3">
    <source>
        <dbReference type="ARBA" id="ARBA00022516"/>
    </source>
</evidence>
<dbReference type="PROSITE" id="PS51751">
    <property type="entry name" value="EXPERA"/>
    <property type="match status" value="1"/>
</dbReference>
<dbReference type="Proteomes" id="UP000242381">
    <property type="component" value="Unassembled WGS sequence"/>
</dbReference>
<keyword evidence="3" id="KW-0444">Lipid biosynthesis</keyword>
<dbReference type="AlphaFoldDB" id="A0A0A1N1Y4"/>
<feature type="transmembrane region" description="Helical" evidence="14">
    <location>
        <begin position="135"/>
        <end position="154"/>
    </location>
</feature>
<feature type="transmembrane region" description="Helical" evidence="14">
    <location>
        <begin position="166"/>
        <end position="188"/>
    </location>
</feature>
<dbReference type="GO" id="GO:0016126">
    <property type="term" value="P:sterol biosynthetic process"/>
    <property type="evidence" value="ECO:0007669"/>
    <property type="project" value="UniProtKB-KW"/>
</dbReference>
<feature type="transmembrane region" description="Helical" evidence="14">
    <location>
        <begin position="53"/>
        <end position="72"/>
    </location>
</feature>
<evidence type="ECO:0000256" key="5">
    <source>
        <dbReference type="ARBA" id="ARBA00022955"/>
    </source>
</evidence>
<name>A0A0A1N1Y4_RHIZD</name>
<evidence type="ECO:0000256" key="1">
    <source>
        <dbReference type="ARBA" id="ARBA00004141"/>
    </source>
</evidence>
<dbReference type="GO" id="GO:0000247">
    <property type="term" value="F:C-8 sterol isomerase activity"/>
    <property type="evidence" value="ECO:0007669"/>
    <property type="project" value="TreeGrafter"/>
</dbReference>
<dbReference type="GO" id="GO:0047750">
    <property type="term" value="F:cholestenol delta-isomerase activity"/>
    <property type="evidence" value="ECO:0007669"/>
    <property type="project" value="InterPro"/>
</dbReference>
<evidence type="ECO:0000256" key="6">
    <source>
        <dbReference type="ARBA" id="ARBA00022989"/>
    </source>
</evidence>
<feature type="transmembrane region" description="Helical" evidence="14">
    <location>
        <begin position="105"/>
        <end position="128"/>
    </location>
</feature>
<protein>
    <submittedName>
        <fullName evidence="16">Emopamil-binding protein</fullName>
    </submittedName>
</protein>
<keyword evidence="7" id="KW-0756">Sterol biosynthesis</keyword>
<reference evidence="16 17" key="1">
    <citation type="journal article" date="2016" name="Proc. Natl. Acad. Sci. U.S.A.">
        <title>Lipid metabolic changes in an early divergent fungus govern the establishment of a mutualistic symbiosis with endobacteria.</title>
        <authorList>
            <person name="Lastovetsky O.A."/>
            <person name="Gaspar M.L."/>
            <person name="Mondo S.J."/>
            <person name="LaButti K.M."/>
            <person name="Sandor L."/>
            <person name="Grigoriev I.V."/>
            <person name="Henry S.A."/>
            <person name="Pawlowska T.E."/>
        </authorList>
    </citation>
    <scope>NUCLEOTIDE SEQUENCE [LARGE SCALE GENOMIC DNA]</scope>
    <source>
        <strain evidence="16 17">ATCC 11559</strain>
    </source>
</reference>
<gene>
    <name evidence="16" type="ORF">BCV71DRAFT_260261</name>
</gene>
<dbReference type="PANTHER" id="PTHR14207">
    <property type="entry name" value="STEROL ISOMERASE"/>
    <property type="match status" value="1"/>
</dbReference>
<keyword evidence="4 13" id="KW-0812">Transmembrane</keyword>
<dbReference type="InterPro" id="IPR033118">
    <property type="entry name" value="EXPERA"/>
</dbReference>
<evidence type="ECO:0000256" key="9">
    <source>
        <dbReference type="ARBA" id="ARBA00023136"/>
    </source>
</evidence>
<dbReference type="GO" id="GO:0004769">
    <property type="term" value="F:steroid Delta-isomerase activity"/>
    <property type="evidence" value="ECO:0007669"/>
    <property type="project" value="TreeGrafter"/>
</dbReference>
<feature type="transmembrane region" description="Helical" evidence="14">
    <location>
        <begin position="23"/>
        <end position="41"/>
    </location>
</feature>
<sequence length="205" mass="23841">MSHPYYPKDLFIPDYVPNLKSQLELFLIMGGVFVCLATVFYRLGQNSGSPLKFIWFMICGLLHCGFELYYALNVGHIASQNNLLAQLWKEYAKGDSRYVVYDPSLLALEIMTIIIYGPLCFLTAYTIWIKSSKQYFFQLVVSMCHLLSCSLYFLTELPDAAHCHPAYFWGYFLSMNAPWIIVPLLWIVQSYKHINRAFENRIKVE</sequence>
<organism evidence="16 17">
    <name type="scientific">Rhizopus microsporus</name>
    <dbReference type="NCBI Taxonomy" id="58291"/>
    <lineage>
        <taxon>Eukaryota</taxon>
        <taxon>Fungi</taxon>
        <taxon>Fungi incertae sedis</taxon>
        <taxon>Mucoromycota</taxon>
        <taxon>Mucoromycotina</taxon>
        <taxon>Mucoromycetes</taxon>
        <taxon>Mucorales</taxon>
        <taxon>Mucorineae</taxon>
        <taxon>Rhizopodaceae</taxon>
        <taxon>Rhizopus</taxon>
    </lineage>
</organism>
<keyword evidence="5" id="KW-0752">Steroid biosynthesis</keyword>
<accession>A0A0A1N1Y4</accession>
<keyword evidence="11" id="KW-0753">Steroid metabolism</keyword>
<dbReference type="VEuPathDB" id="FungiDB:BCV72DRAFT_130508"/>
<evidence type="ECO:0000256" key="2">
    <source>
        <dbReference type="ARBA" id="ARBA00008337"/>
    </source>
</evidence>
<proteinExistence type="inferred from homology"/>
<feature type="domain" description="EXPERA" evidence="15">
    <location>
        <begin position="48"/>
        <end position="187"/>
    </location>
</feature>
<dbReference type="OMA" id="VIEGWFC"/>
<evidence type="ECO:0000259" key="15">
    <source>
        <dbReference type="PROSITE" id="PS51751"/>
    </source>
</evidence>
<dbReference type="Pfam" id="PF05241">
    <property type="entry name" value="EBP"/>
    <property type="match status" value="1"/>
</dbReference>
<evidence type="ECO:0000256" key="10">
    <source>
        <dbReference type="ARBA" id="ARBA00023166"/>
    </source>
</evidence>
<keyword evidence="9 13" id="KW-0472">Membrane</keyword>
<evidence type="ECO:0000256" key="12">
    <source>
        <dbReference type="ARBA" id="ARBA00023235"/>
    </source>
</evidence>
<keyword evidence="10" id="KW-1207">Sterol metabolism</keyword>
<evidence type="ECO:0000256" key="13">
    <source>
        <dbReference type="PROSITE-ProRule" id="PRU01087"/>
    </source>
</evidence>
<keyword evidence="8" id="KW-0443">Lipid metabolism</keyword>
<dbReference type="InterPro" id="IPR007905">
    <property type="entry name" value="EBP"/>
</dbReference>
<dbReference type="GO" id="GO:0005783">
    <property type="term" value="C:endoplasmic reticulum"/>
    <property type="evidence" value="ECO:0007669"/>
    <property type="project" value="TreeGrafter"/>
</dbReference>
<evidence type="ECO:0000256" key="4">
    <source>
        <dbReference type="ARBA" id="ARBA00022692"/>
    </source>
</evidence>
<evidence type="ECO:0000313" key="17">
    <source>
        <dbReference type="Proteomes" id="UP000242381"/>
    </source>
</evidence>
<evidence type="ECO:0000256" key="8">
    <source>
        <dbReference type="ARBA" id="ARBA00023098"/>
    </source>
</evidence>
<evidence type="ECO:0000256" key="7">
    <source>
        <dbReference type="ARBA" id="ARBA00023011"/>
    </source>
</evidence>
<evidence type="ECO:0000256" key="11">
    <source>
        <dbReference type="ARBA" id="ARBA00023221"/>
    </source>
</evidence>
<dbReference type="PANTHER" id="PTHR14207:SF0">
    <property type="entry name" value="3-BETA-HYDROXYSTEROID-DELTA(8),DELTA(7)-ISOMERASE"/>
    <property type="match status" value="1"/>
</dbReference>
<comment type="subcellular location">
    <subcellularLocation>
        <location evidence="1">Membrane</location>
        <topology evidence="1">Multi-pass membrane protein</topology>
    </subcellularLocation>
</comment>
<keyword evidence="6 13" id="KW-1133">Transmembrane helix</keyword>
<keyword evidence="12" id="KW-0413">Isomerase</keyword>
<dbReference type="EMBL" id="KV921267">
    <property type="protein sequence ID" value="ORE22369.1"/>
    <property type="molecule type" value="Genomic_DNA"/>
</dbReference>